<dbReference type="Pfam" id="PF16068">
    <property type="entry name" value="DUF4810"/>
    <property type="match status" value="1"/>
</dbReference>
<dbReference type="InterPro" id="IPR014508">
    <property type="entry name" value="UCP020555_TPR-like"/>
</dbReference>
<sequence>MKKFVVMLFVAALFAGGCAPPQKPQMYCWENYSATLYDYDKNPGDETYAKHKECLLTIIEHSGKENLRVPPGVYAELGYDLVNEGKKEEGLKYLALEKETYPESAVLVDKLLAKLDEKQ</sequence>
<accession>A0A2K2H5X8</accession>
<name>A0A2K2H5X8_9BACT</name>
<evidence type="ECO:0000256" key="1">
    <source>
        <dbReference type="SAM" id="SignalP"/>
    </source>
</evidence>
<proteinExistence type="predicted"/>
<dbReference type="EMBL" id="PPFX01000059">
    <property type="protein sequence ID" value="PNU18640.1"/>
    <property type="molecule type" value="Genomic_DNA"/>
</dbReference>
<dbReference type="Proteomes" id="UP000236340">
    <property type="component" value="Unassembled WGS sequence"/>
</dbReference>
<reference evidence="2 3" key="1">
    <citation type="journal article" date="2018" name="Genome Announc.">
        <title>Genome Sequence of Geothermobacter sp. HR-1 Iron Reducer from the Loihi Seamount.</title>
        <authorList>
            <person name="Smith H."/>
            <person name="Abuyen K."/>
            <person name="Tremblay J."/>
            <person name="Savalia P."/>
            <person name="Perez-Rodriguez I."/>
            <person name="Emerson D."/>
            <person name="Tully B."/>
            <person name="Amend J."/>
        </authorList>
    </citation>
    <scope>NUCLEOTIDE SEQUENCE [LARGE SCALE GENOMIC DNA]</scope>
    <source>
        <strain evidence="2 3">HR-1</strain>
    </source>
</reference>
<evidence type="ECO:0000313" key="2">
    <source>
        <dbReference type="EMBL" id="PNU18640.1"/>
    </source>
</evidence>
<gene>
    <name evidence="2" type="ORF">C2E25_16595</name>
</gene>
<evidence type="ECO:0000313" key="3">
    <source>
        <dbReference type="Proteomes" id="UP000236340"/>
    </source>
</evidence>
<protein>
    <submittedName>
        <fullName evidence="2">DUF4810 domain-containing protein</fullName>
    </submittedName>
</protein>
<organism evidence="2 3">
    <name type="scientific">Geothermobacter hydrogeniphilus</name>
    <dbReference type="NCBI Taxonomy" id="1969733"/>
    <lineage>
        <taxon>Bacteria</taxon>
        <taxon>Pseudomonadati</taxon>
        <taxon>Thermodesulfobacteriota</taxon>
        <taxon>Desulfuromonadia</taxon>
        <taxon>Desulfuromonadales</taxon>
        <taxon>Geothermobacteraceae</taxon>
        <taxon>Geothermobacter</taxon>
    </lineage>
</organism>
<dbReference type="RefSeq" id="WP_103116835.1">
    <property type="nucleotide sequence ID" value="NZ_PPFX01000059.1"/>
</dbReference>
<feature type="signal peptide" evidence="1">
    <location>
        <begin position="1"/>
        <end position="19"/>
    </location>
</feature>
<comment type="caution">
    <text evidence="2">The sequence shown here is derived from an EMBL/GenBank/DDBJ whole genome shotgun (WGS) entry which is preliminary data.</text>
</comment>
<dbReference type="AlphaFoldDB" id="A0A2K2H5X8"/>
<dbReference type="PIRSF" id="PIRSF020555">
    <property type="entry name" value="UCP020555"/>
    <property type="match status" value="1"/>
</dbReference>
<dbReference type="OrthoDB" id="9800218at2"/>
<feature type="chain" id="PRO_5014340416" evidence="1">
    <location>
        <begin position="20"/>
        <end position="119"/>
    </location>
</feature>
<keyword evidence="1" id="KW-0732">Signal</keyword>
<dbReference type="PROSITE" id="PS51257">
    <property type="entry name" value="PROKAR_LIPOPROTEIN"/>
    <property type="match status" value="1"/>
</dbReference>